<evidence type="ECO:0000313" key="13">
    <source>
        <dbReference type="Proteomes" id="UP000694941"/>
    </source>
</evidence>
<evidence type="ECO:0000256" key="1">
    <source>
        <dbReference type="ARBA" id="ARBA00004610"/>
    </source>
</evidence>
<evidence type="ECO:0000313" key="14">
    <source>
        <dbReference type="RefSeq" id="XP_013773578.1"/>
    </source>
</evidence>
<evidence type="ECO:0000256" key="3">
    <source>
        <dbReference type="ARBA" id="ARBA00022448"/>
    </source>
</evidence>
<dbReference type="PANTHER" id="PTHR11893:SF41">
    <property type="entry name" value="INNEXIN INX2"/>
    <property type="match status" value="1"/>
</dbReference>
<feature type="transmembrane region" description="Helical" evidence="12">
    <location>
        <begin position="271"/>
        <end position="295"/>
    </location>
</feature>
<evidence type="ECO:0000256" key="4">
    <source>
        <dbReference type="ARBA" id="ARBA00022475"/>
    </source>
</evidence>
<evidence type="ECO:0000256" key="2">
    <source>
        <dbReference type="ARBA" id="ARBA00004651"/>
    </source>
</evidence>
<feature type="transmembrane region" description="Helical" evidence="12">
    <location>
        <begin position="181"/>
        <end position="201"/>
    </location>
</feature>
<sequence length="375" mass="44168">MEKLFISDGLGKLLKIKYGKVQIDNHIFRLHYEVTMPILLAFSVMISGTQFFGNPIHCIQKDDIPENTLNTYCWVESTFTLPKAFNKKVGVEVAHPGVDKYEPGDDVKEHAYYQWVCFVLFLQALLFYVPRMTWRSFEAGKVKSMLLELTKPIIKEEDKQTNIDKLVDYFTFKLRRHDSYVWKYTLCEFLNFINVIGQIYLVDRFLGYEFTSFGPDVVRYVDDDPENRLDPMVRVFPRVTKCTFHRYGSSGDVQKHDALCLIPLNILNEKIYIFMWFWFVILAILSGLGLAYRMLVFSSSRVRYYLMLSLDRFTPQDKLDIVLKNMSYSDWFLLQQLGYNIESRNFRDLLINIANKKTPPSVFEEKYKNANESKV</sequence>
<comment type="subcellular location">
    <subcellularLocation>
        <location evidence="1">Cell junction</location>
        <location evidence="1">Gap junction</location>
    </subcellularLocation>
    <subcellularLocation>
        <location evidence="2 12">Cell membrane</location>
        <topology evidence="2 12">Multi-pass membrane protein</topology>
    </subcellularLocation>
</comment>
<dbReference type="PROSITE" id="PS51013">
    <property type="entry name" value="PANNEXIN"/>
    <property type="match status" value="1"/>
</dbReference>
<evidence type="ECO:0000256" key="7">
    <source>
        <dbReference type="ARBA" id="ARBA00022949"/>
    </source>
</evidence>
<evidence type="ECO:0000256" key="6">
    <source>
        <dbReference type="ARBA" id="ARBA00022868"/>
    </source>
</evidence>
<proteinExistence type="inferred from homology"/>
<accession>A0ABM1B2P5</accession>
<evidence type="ECO:0000256" key="9">
    <source>
        <dbReference type="ARBA" id="ARBA00023065"/>
    </source>
</evidence>
<feature type="transmembrane region" description="Helical" evidence="12">
    <location>
        <begin position="112"/>
        <end position="129"/>
    </location>
</feature>
<dbReference type="Proteomes" id="UP000694941">
    <property type="component" value="Unplaced"/>
</dbReference>
<gene>
    <name evidence="14" type="primary">LOC106458601</name>
    <name evidence="12" type="synonym">inx</name>
</gene>
<keyword evidence="6" id="KW-0303">Gap junction</keyword>
<keyword evidence="11 12" id="KW-0407">Ion channel</keyword>
<dbReference type="PRINTS" id="PR01262">
    <property type="entry name" value="INNEXIN"/>
</dbReference>
<dbReference type="RefSeq" id="XP_013773578.1">
    <property type="nucleotide sequence ID" value="XM_013918124.2"/>
</dbReference>
<evidence type="ECO:0000256" key="11">
    <source>
        <dbReference type="ARBA" id="ARBA00023303"/>
    </source>
</evidence>
<protein>
    <recommendedName>
        <fullName evidence="12">Innexin</fullName>
    </recommendedName>
</protein>
<dbReference type="PANTHER" id="PTHR11893">
    <property type="entry name" value="INNEXIN"/>
    <property type="match status" value="1"/>
</dbReference>
<keyword evidence="13" id="KW-1185">Reference proteome</keyword>
<reference evidence="14" key="1">
    <citation type="submission" date="2025-08" db="UniProtKB">
        <authorList>
            <consortium name="RefSeq"/>
        </authorList>
    </citation>
    <scope>IDENTIFICATION</scope>
    <source>
        <tissue evidence="14">Muscle</tissue>
    </source>
</reference>
<keyword evidence="7" id="KW-0965">Cell junction</keyword>
<evidence type="ECO:0000256" key="8">
    <source>
        <dbReference type="ARBA" id="ARBA00022989"/>
    </source>
</evidence>
<dbReference type="GeneID" id="106458601"/>
<dbReference type="InterPro" id="IPR000990">
    <property type="entry name" value="Innexin"/>
</dbReference>
<evidence type="ECO:0000256" key="5">
    <source>
        <dbReference type="ARBA" id="ARBA00022692"/>
    </source>
</evidence>
<evidence type="ECO:0000256" key="12">
    <source>
        <dbReference type="RuleBase" id="RU010713"/>
    </source>
</evidence>
<keyword evidence="9 12" id="KW-0406">Ion transport</keyword>
<keyword evidence="8 12" id="KW-1133">Transmembrane helix</keyword>
<organism evidence="13 14">
    <name type="scientific">Limulus polyphemus</name>
    <name type="common">Atlantic horseshoe crab</name>
    <dbReference type="NCBI Taxonomy" id="6850"/>
    <lineage>
        <taxon>Eukaryota</taxon>
        <taxon>Metazoa</taxon>
        <taxon>Ecdysozoa</taxon>
        <taxon>Arthropoda</taxon>
        <taxon>Chelicerata</taxon>
        <taxon>Merostomata</taxon>
        <taxon>Xiphosura</taxon>
        <taxon>Limulidae</taxon>
        <taxon>Limulus</taxon>
    </lineage>
</organism>
<comment type="caution">
    <text evidence="12">Lacks conserved residue(s) required for the propagation of feature annotation.</text>
</comment>
<comment type="similarity">
    <text evidence="12">Belongs to the pannexin family.</text>
</comment>
<evidence type="ECO:0000256" key="10">
    <source>
        <dbReference type="ARBA" id="ARBA00023136"/>
    </source>
</evidence>
<keyword evidence="10 12" id="KW-0472">Membrane</keyword>
<keyword evidence="4" id="KW-1003">Cell membrane</keyword>
<dbReference type="Pfam" id="PF00876">
    <property type="entry name" value="Innexin"/>
    <property type="match status" value="1"/>
</dbReference>
<name>A0ABM1B2P5_LIMPO</name>
<keyword evidence="3 12" id="KW-0813">Transport</keyword>
<keyword evidence="5 12" id="KW-0812">Transmembrane</keyword>
<comment type="function">
    <text evidence="12">Structural component of the gap junctions.</text>
</comment>